<sequence>MANAKTTIPERVLPERTVNVEEFSTIGIVQMFERLGWERVLDWCEDITSRVYLASVCEWLASLRFEKKDGLPHTWKLVGDTGRGQMVMSFETMNCIARFDSLRDDEYTYYTIDQFLDNKMNAADPDGIWFKQPCHTVTVGRP</sequence>
<dbReference type="Proteomes" id="UP000215914">
    <property type="component" value="Unassembled WGS sequence"/>
</dbReference>
<reference evidence="1" key="2">
    <citation type="submission" date="2020-06" db="EMBL/GenBank/DDBJ databases">
        <title>Helianthus annuus Genome sequencing and assembly Release 2.</title>
        <authorList>
            <person name="Gouzy J."/>
            <person name="Langlade N."/>
            <person name="Munos S."/>
        </authorList>
    </citation>
    <scope>NUCLEOTIDE SEQUENCE</scope>
    <source>
        <tissue evidence="1">Leaves</tissue>
    </source>
</reference>
<dbReference type="EMBL" id="MNCJ02000324">
    <property type="protein sequence ID" value="KAF5791542.1"/>
    <property type="molecule type" value="Genomic_DNA"/>
</dbReference>
<evidence type="ECO:0000313" key="1">
    <source>
        <dbReference type="EMBL" id="KAF5791542.1"/>
    </source>
</evidence>
<proteinExistence type="predicted"/>
<dbReference type="AlphaFoldDB" id="A0A9K3N8V3"/>
<accession>A0A9K3N8V3</accession>
<reference evidence="1" key="1">
    <citation type="journal article" date="2017" name="Nature">
        <title>The sunflower genome provides insights into oil metabolism, flowering and Asterid evolution.</title>
        <authorList>
            <person name="Badouin H."/>
            <person name="Gouzy J."/>
            <person name="Grassa C.J."/>
            <person name="Murat F."/>
            <person name="Staton S.E."/>
            <person name="Cottret L."/>
            <person name="Lelandais-Briere C."/>
            <person name="Owens G.L."/>
            <person name="Carrere S."/>
            <person name="Mayjonade B."/>
            <person name="Legrand L."/>
            <person name="Gill N."/>
            <person name="Kane N.C."/>
            <person name="Bowers J.E."/>
            <person name="Hubner S."/>
            <person name="Bellec A."/>
            <person name="Berard A."/>
            <person name="Berges H."/>
            <person name="Blanchet N."/>
            <person name="Boniface M.C."/>
            <person name="Brunel D."/>
            <person name="Catrice O."/>
            <person name="Chaidir N."/>
            <person name="Claudel C."/>
            <person name="Donnadieu C."/>
            <person name="Faraut T."/>
            <person name="Fievet G."/>
            <person name="Helmstetter N."/>
            <person name="King M."/>
            <person name="Knapp S.J."/>
            <person name="Lai Z."/>
            <person name="Le Paslier M.C."/>
            <person name="Lippi Y."/>
            <person name="Lorenzon L."/>
            <person name="Mandel J.R."/>
            <person name="Marage G."/>
            <person name="Marchand G."/>
            <person name="Marquand E."/>
            <person name="Bret-Mestries E."/>
            <person name="Morien E."/>
            <person name="Nambeesan S."/>
            <person name="Nguyen T."/>
            <person name="Pegot-Espagnet P."/>
            <person name="Pouilly N."/>
            <person name="Raftis F."/>
            <person name="Sallet E."/>
            <person name="Schiex T."/>
            <person name="Thomas J."/>
            <person name="Vandecasteele C."/>
            <person name="Vares D."/>
            <person name="Vear F."/>
            <person name="Vautrin S."/>
            <person name="Crespi M."/>
            <person name="Mangin B."/>
            <person name="Burke J.M."/>
            <person name="Salse J."/>
            <person name="Munos S."/>
            <person name="Vincourt P."/>
            <person name="Rieseberg L.H."/>
            <person name="Langlade N.B."/>
        </authorList>
    </citation>
    <scope>NUCLEOTIDE SEQUENCE</scope>
    <source>
        <tissue evidence="1">Leaves</tissue>
    </source>
</reference>
<comment type="caution">
    <text evidence="1">The sequence shown here is derived from an EMBL/GenBank/DDBJ whole genome shotgun (WGS) entry which is preliminary data.</text>
</comment>
<gene>
    <name evidence="1" type="ORF">HanXRQr2_Chr09g0395951</name>
</gene>
<name>A0A9K3N8V3_HELAN</name>
<dbReference type="Gramene" id="mRNA:HanXRQr2_Chr09g0395951">
    <property type="protein sequence ID" value="CDS:HanXRQr2_Chr09g0395951.1"/>
    <property type="gene ID" value="HanXRQr2_Chr09g0395951"/>
</dbReference>
<evidence type="ECO:0000313" key="2">
    <source>
        <dbReference type="Proteomes" id="UP000215914"/>
    </source>
</evidence>
<keyword evidence="2" id="KW-1185">Reference proteome</keyword>
<protein>
    <submittedName>
        <fullName evidence="1">Uncharacterized protein</fullName>
    </submittedName>
</protein>
<organism evidence="1 2">
    <name type="scientific">Helianthus annuus</name>
    <name type="common">Common sunflower</name>
    <dbReference type="NCBI Taxonomy" id="4232"/>
    <lineage>
        <taxon>Eukaryota</taxon>
        <taxon>Viridiplantae</taxon>
        <taxon>Streptophyta</taxon>
        <taxon>Embryophyta</taxon>
        <taxon>Tracheophyta</taxon>
        <taxon>Spermatophyta</taxon>
        <taxon>Magnoliopsida</taxon>
        <taxon>eudicotyledons</taxon>
        <taxon>Gunneridae</taxon>
        <taxon>Pentapetalae</taxon>
        <taxon>asterids</taxon>
        <taxon>campanulids</taxon>
        <taxon>Asterales</taxon>
        <taxon>Asteraceae</taxon>
        <taxon>Asteroideae</taxon>
        <taxon>Heliantheae alliance</taxon>
        <taxon>Heliantheae</taxon>
        <taxon>Helianthus</taxon>
    </lineage>
</organism>